<feature type="region of interest" description="Disordered" evidence="1">
    <location>
        <begin position="93"/>
        <end position="114"/>
    </location>
</feature>
<feature type="chain" id="PRO_5045450152" description="Secreted protein" evidence="2">
    <location>
        <begin position="19"/>
        <end position="114"/>
    </location>
</feature>
<keyword evidence="2" id="KW-0732">Signal</keyword>
<sequence>MKILLATLACLSCIPALADDADMHKARQELRAGCAQSYASFIAHHPAGNAPEYRGDKQPGDSSYYADAKPCSEAHLAAYLDKADPALVMRAYPSAAGRPKAKTPATSASAPAKP</sequence>
<organism evidence="3 4">
    <name type="scientific">Roseateles saccharophilus</name>
    <name type="common">Pseudomonas saccharophila</name>
    <dbReference type="NCBI Taxonomy" id="304"/>
    <lineage>
        <taxon>Bacteria</taxon>
        <taxon>Pseudomonadati</taxon>
        <taxon>Pseudomonadota</taxon>
        <taxon>Betaproteobacteria</taxon>
        <taxon>Burkholderiales</taxon>
        <taxon>Sphaerotilaceae</taxon>
        <taxon>Roseateles</taxon>
    </lineage>
</organism>
<evidence type="ECO:0008006" key="5">
    <source>
        <dbReference type="Google" id="ProtNLM"/>
    </source>
</evidence>
<dbReference type="Proteomes" id="UP001180453">
    <property type="component" value="Unassembled WGS sequence"/>
</dbReference>
<evidence type="ECO:0000313" key="4">
    <source>
        <dbReference type="Proteomes" id="UP001180453"/>
    </source>
</evidence>
<dbReference type="RefSeq" id="WP_310271759.1">
    <property type="nucleotide sequence ID" value="NZ_JAVDXU010000005.1"/>
</dbReference>
<name>A0ABU1YUV3_ROSSA</name>
<keyword evidence="4" id="KW-1185">Reference proteome</keyword>
<comment type="caution">
    <text evidence="3">The sequence shown here is derived from an EMBL/GenBank/DDBJ whole genome shotgun (WGS) entry which is preliminary data.</text>
</comment>
<evidence type="ECO:0000256" key="2">
    <source>
        <dbReference type="SAM" id="SignalP"/>
    </source>
</evidence>
<dbReference type="EMBL" id="JAVDXU010000005">
    <property type="protein sequence ID" value="MDR7272503.1"/>
    <property type="molecule type" value="Genomic_DNA"/>
</dbReference>
<proteinExistence type="predicted"/>
<evidence type="ECO:0000313" key="3">
    <source>
        <dbReference type="EMBL" id="MDR7272503.1"/>
    </source>
</evidence>
<accession>A0ABU1YUV3</accession>
<gene>
    <name evidence="3" type="ORF">J2X20_005186</name>
</gene>
<feature type="signal peptide" evidence="2">
    <location>
        <begin position="1"/>
        <end position="18"/>
    </location>
</feature>
<evidence type="ECO:0000256" key="1">
    <source>
        <dbReference type="SAM" id="MobiDB-lite"/>
    </source>
</evidence>
<protein>
    <recommendedName>
        <fullName evidence="5">Secreted protein</fullName>
    </recommendedName>
</protein>
<reference evidence="3 4" key="1">
    <citation type="submission" date="2023-07" db="EMBL/GenBank/DDBJ databases">
        <title>Sorghum-associated microbial communities from plants grown in Nebraska, USA.</title>
        <authorList>
            <person name="Schachtman D."/>
        </authorList>
    </citation>
    <scope>NUCLEOTIDE SEQUENCE [LARGE SCALE GENOMIC DNA]</scope>
    <source>
        <strain evidence="3 4">BE314</strain>
    </source>
</reference>
<feature type="compositionally biased region" description="Low complexity" evidence="1">
    <location>
        <begin position="102"/>
        <end position="114"/>
    </location>
</feature>